<name>A0A6I1MIS3_9CLOT</name>
<dbReference type="AlphaFoldDB" id="A0A6I1MIS3"/>
<gene>
    <name evidence="1" type="ORF">GBZ86_06645</name>
</gene>
<dbReference type="SUPFAM" id="SSF69318">
    <property type="entry name" value="Integrin alpha N-terminal domain"/>
    <property type="match status" value="1"/>
</dbReference>
<dbReference type="EMBL" id="WHJC01000067">
    <property type="protein sequence ID" value="MPQ43436.1"/>
    <property type="molecule type" value="Genomic_DNA"/>
</dbReference>
<comment type="caution">
    <text evidence="1">The sequence shown here is derived from an EMBL/GenBank/DDBJ whole genome shotgun (WGS) entry which is preliminary data.</text>
</comment>
<dbReference type="InterPro" id="IPR028994">
    <property type="entry name" value="Integrin_alpha_N"/>
</dbReference>
<evidence type="ECO:0000313" key="2">
    <source>
        <dbReference type="Proteomes" id="UP000430345"/>
    </source>
</evidence>
<proteinExistence type="predicted"/>
<organism evidence="1 2">
    <name type="scientific">Clostridium tarantellae</name>
    <dbReference type="NCBI Taxonomy" id="39493"/>
    <lineage>
        <taxon>Bacteria</taxon>
        <taxon>Bacillati</taxon>
        <taxon>Bacillota</taxon>
        <taxon>Clostridia</taxon>
        <taxon>Eubacteriales</taxon>
        <taxon>Clostridiaceae</taxon>
        <taxon>Clostridium</taxon>
    </lineage>
</organism>
<dbReference type="Proteomes" id="UP000430345">
    <property type="component" value="Unassembled WGS sequence"/>
</dbReference>
<evidence type="ECO:0008006" key="3">
    <source>
        <dbReference type="Google" id="ProtNLM"/>
    </source>
</evidence>
<sequence>MNSKINLMNIAMDFLPINGGTDIKSINKDSLKSKFRNNEDEEIIIIEYIYNNKEYTMILVNNNDEWEISRLYNYINLDEDEDNSYLEEESNMVEDVDRTIEDNMMNGRFIVDFIKGDITGDKNIDKIYLTSVNKPDKSGFVDDLELVIVDGKMNDIKKFTLPANTGYNAKLNLYDFNGDGVKDIYICMISEGSGKEGFYYIYSYKNRVLKNLFDFEKYNKNNKFEAKYLDYYKVEVISKECKLKYIIDISQKEKKYLKLIYNENGTLKQSNKAMVLGISVMYPVDIDNNHVYELYCFNRIVGINTNDTLAYIETYLKWDGDEFEPIAQNLAISGMDID</sequence>
<dbReference type="RefSeq" id="WP_152888954.1">
    <property type="nucleotide sequence ID" value="NZ_WHJC01000067.1"/>
</dbReference>
<dbReference type="OrthoDB" id="1653343at2"/>
<accession>A0A6I1MIS3</accession>
<protein>
    <recommendedName>
        <fullName evidence="3">VCBS repeat-containing protein</fullName>
    </recommendedName>
</protein>
<keyword evidence="2" id="KW-1185">Reference proteome</keyword>
<reference evidence="1 2" key="1">
    <citation type="submission" date="2019-10" db="EMBL/GenBank/DDBJ databases">
        <title>The Genome Sequence of Clostridium tarantellae Isolated from Fish Brain.</title>
        <authorList>
            <person name="Bano L."/>
            <person name="Kiel M."/>
            <person name="Sales G."/>
            <person name="Doxey A.C."/>
            <person name="Mansfield M.J."/>
            <person name="Schiavone M."/>
            <person name="Rossetto O."/>
            <person name="Pirazzini M."/>
            <person name="Dobrindt U."/>
            <person name="Montecucco C."/>
        </authorList>
    </citation>
    <scope>NUCLEOTIDE SEQUENCE [LARGE SCALE GENOMIC DNA]</scope>
    <source>
        <strain evidence="1 2">DSM 3997</strain>
    </source>
</reference>
<evidence type="ECO:0000313" key="1">
    <source>
        <dbReference type="EMBL" id="MPQ43436.1"/>
    </source>
</evidence>